<feature type="region of interest" description="Disordered" evidence="1">
    <location>
        <begin position="26"/>
        <end position="75"/>
    </location>
</feature>
<evidence type="ECO:0000256" key="1">
    <source>
        <dbReference type="SAM" id="MobiDB-lite"/>
    </source>
</evidence>
<feature type="chain" id="PRO_5036204565" evidence="2">
    <location>
        <begin position="19"/>
        <end position="238"/>
    </location>
</feature>
<dbReference type="EMBL" id="CAJFDI010000005">
    <property type="protein sequence ID" value="CAD5232445.1"/>
    <property type="molecule type" value="Genomic_DNA"/>
</dbReference>
<name>A0A7I8XNR5_BURXY</name>
<gene>
    <name evidence="3" type="ORF">BXYJ_LOCUS12536</name>
</gene>
<evidence type="ECO:0000256" key="2">
    <source>
        <dbReference type="SAM" id="SignalP"/>
    </source>
</evidence>
<reference evidence="3" key="1">
    <citation type="submission" date="2020-09" db="EMBL/GenBank/DDBJ databases">
        <authorList>
            <person name="Kikuchi T."/>
        </authorList>
    </citation>
    <scope>NUCLEOTIDE SEQUENCE</scope>
    <source>
        <strain evidence="3">Ka4C1</strain>
    </source>
</reference>
<keyword evidence="2" id="KW-0732">Signal</keyword>
<comment type="caution">
    <text evidence="3">The sequence shown here is derived from an EMBL/GenBank/DDBJ whole genome shotgun (WGS) entry which is preliminary data.</text>
</comment>
<proteinExistence type="predicted"/>
<sequence>MKFLLVSFAIVIFGVEWAECCTRTLPPTGVSGGGGGGGGSTGGGGTGNGGGGGGTTTAAPPTTPPTTTPTTTAAPQCAAAPAGSVAIVLVDVPLNDASPPGDPDNTCTCNEGTRYIAMGVPEDNPDDAVADNDQITNVICDQATDLCVCKNGDCCTVGATPPDNVNLIPRCENNVCSVYVVISGADDASLTCSGTTFTFAGAHAADGSSLPFSSGEYATADVVRCGGCPQQPTCQPAT</sequence>
<evidence type="ECO:0000313" key="4">
    <source>
        <dbReference type="Proteomes" id="UP000659654"/>
    </source>
</evidence>
<dbReference type="AlphaFoldDB" id="A0A7I8XNR5"/>
<keyword evidence="4" id="KW-1185">Reference proteome</keyword>
<evidence type="ECO:0000313" key="3">
    <source>
        <dbReference type="EMBL" id="CAD5232445.1"/>
    </source>
</evidence>
<feature type="compositionally biased region" description="Gly residues" evidence="1">
    <location>
        <begin position="30"/>
        <end position="55"/>
    </location>
</feature>
<accession>A0A7I8XNR5</accession>
<dbReference type="Proteomes" id="UP000582659">
    <property type="component" value="Unassembled WGS sequence"/>
</dbReference>
<dbReference type="EMBL" id="CAJFCV020000005">
    <property type="protein sequence ID" value="CAG9124919.1"/>
    <property type="molecule type" value="Genomic_DNA"/>
</dbReference>
<dbReference type="Proteomes" id="UP000659654">
    <property type="component" value="Unassembled WGS sequence"/>
</dbReference>
<feature type="signal peptide" evidence="2">
    <location>
        <begin position="1"/>
        <end position="18"/>
    </location>
</feature>
<organism evidence="3 4">
    <name type="scientific">Bursaphelenchus xylophilus</name>
    <name type="common">Pinewood nematode worm</name>
    <name type="synonym">Aphelenchoides xylophilus</name>
    <dbReference type="NCBI Taxonomy" id="6326"/>
    <lineage>
        <taxon>Eukaryota</taxon>
        <taxon>Metazoa</taxon>
        <taxon>Ecdysozoa</taxon>
        <taxon>Nematoda</taxon>
        <taxon>Chromadorea</taxon>
        <taxon>Rhabditida</taxon>
        <taxon>Tylenchina</taxon>
        <taxon>Tylenchomorpha</taxon>
        <taxon>Aphelenchoidea</taxon>
        <taxon>Aphelenchoididae</taxon>
        <taxon>Bursaphelenchus</taxon>
    </lineage>
</organism>
<protein>
    <submittedName>
        <fullName evidence="3">(pine wood nematode) hypothetical protein</fullName>
    </submittedName>
</protein>